<dbReference type="InterPro" id="IPR000182">
    <property type="entry name" value="GNAT_dom"/>
</dbReference>
<dbReference type="PANTHER" id="PTHR43441:SF2">
    <property type="entry name" value="FAMILY ACETYLTRANSFERASE, PUTATIVE (AFU_ORTHOLOGUE AFUA_7G00850)-RELATED"/>
    <property type="match status" value="1"/>
</dbReference>
<keyword evidence="3" id="KW-1185">Reference proteome</keyword>
<evidence type="ECO:0000259" key="1">
    <source>
        <dbReference type="Pfam" id="PF13302"/>
    </source>
</evidence>
<sequence>MIETERLVLLRPQLHHLAAYTAYCASDRSAFVGGPYDAVGAFEKFAIMVGHWTLRDSGRFVMIDKASDAPIGHVGALRLTLEEPPDLTWAIWNGTYEARGYAYEAATAYLHHILRDPGFDRMLIRIAENNHRSQRLAKRLGARRDLFAPAPSWAPDMVTYDLRLRGIG</sequence>
<evidence type="ECO:0000313" key="3">
    <source>
        <dbReference type="Proteomes" id="UP000645462"/>
    </source>
</evidence>
<dbReference type="Gene3D" id="3.40.630.30">
    <property type="match status" value="1"/>
</dbReference>
<evidence type="ECO:0000313" key="2">
    <source>
        <dbReference type="EMBL" id="GGB98536.1"/>
    </source>
</evidence>
<dbReference type="SUPFAM" id="SSF55729">
    <property type="entry name" value="Acyl-CoA N-acyltransferases (Nat)"/>
    <property type="match status" value="1"/>
</dbReference>
<dbReference type="PANTHER" id="PTHR43441">
    <property type="entry name" value="RIBOSOMAL-PROTEIN-SERINE ACETYLTRANSFERASE"/>
    <property type="match status" value="1"/>
</dbReference>
<dbReference type="Pfam" id="PF13302">
    <property type="entry name" value="Acetyltransf_3"/>
    <property type="match status" value="1"/>
</dbReference>
<dbReference type="RefSeq" id="WP_188481278.1">
    <property type="nucleotide sequence ID" value="NZ_BMFC01000002.1"/>
</dbReference>
<feature type="domain" description="N-acetyltransferase" evidence="1">
    <location>
        <begin position="6"/>
        <end position="143"/>
    </location>
</feature>
<name>A0ABQ1KJL0_9RHOB</name>
<dbReference type="InterPro" id="IPR051908">
    <property type="entry name" value="Ribosomal_N-acetyltransferase"/>
</dbReference>
<organism evidence="2 3">
    <name type="scientific">Marivita lacus</name>
    <dbReference type="NCBI Taxonomy" id="1323742"/>
    <lineage>
        <taxon>Bacteria</taxon>
        <taxon>Pseudomonadati</taxon>
        <taxon>Pseudomonadota</taxon>
        <taxon>Alphaproteobacteria</taxon>
        <taxon>Rhodobacterales</taxon>
        <taxon>Roseobacteraceae</taxon>
        <taxon>Marivita</taxon>
    </lineage>
</organism>
<reference evidence="3" key="1">
    <citation type="journal article" date="2019" name="Int. J. Syst. Evol. Microbiol.">
        <title>The Global Catalogue of Microorganisms (GCM) 10K type strain sequencing project: providing services to taxonomists for standard genome sequencing and annotation.</title>
        <authorList>
            <consortium name="The Broad Institute Genomics Platform"/>
            <consortium name="The Broad Institute Genome Sequencing Center for Infectious Disease"/>
            <person name="Wu L."/>
            <person name="Ma J."/>
        </authorList>
    </citation>
    <scope>NUCLEOTIDE SEQUENCE [LARGE SCALE GENOMIC DNA]</scope>
    <source>
        <strain evidence="3">CGMCC 1.12478</strain>
    </source>
</reference>
<gene>
    <name evidence="2" type="ORF">GCM10011363_13970</name>
</gene>
<proteinExistence type="predicted"/>
<dbReference type="EMBL" id="BMFC01000002">
    <property type="protein sequence ID" value="GGB98536.1"/>
    <property type="molecule type" value="Genomic_DNA"/>
</dbReference>
<accession>A0ABQ1KJL0</accession>
<dbReference type="InterPro" id="IPR016181">
    <property type="entry name" value="Acyl_CoA_acyltransferase"/>
</dbReference>
<comment type="caution">
    <text evidence="2">The sequence shown here is derived from an EMBL/GenBank/DDBJ whole genome shotgun (WGS) entry which is preliminary data.</text>
</comment>
<protein>
    <submittedName>
        <fullName evidence="2">GNAT family acetyltransferase</fullName>
    </submittedName>
</protein>
<dbReference type="Proteomes" id="UP000645462">
    <property type="component" value="Unassembled WGS sequence"/>
</dbReference>